<dbReference type="WBParaSite" id="EN70_8943">
    <property type="protein sequence ID" value="EN70_8943"/>
    <property type="gene ID" value="EN70_8943"/>
</dbReference>
<evidence type="ECO:0000313" key="2">
    <source>
        <dbReference type="WBParaSite" id="EN70_8943"/>
    </source>
</evidence>
<dbReference type="Proteomes" id="UP000095285">
    <property type="component" value="Unassembled WGS sequence"/>
</dbReference>
<accession>A0A1I7W2P5</accession>
<sequence length="50" mass="5715">MKWSSRLIEKSDLWKLCNVIVARPPMYVAIAALSEKLKNAISDIFACNEF</sequence>
<protein>
    <submittedName>
        <fullName evidence="2">Uncharacterized protein</fullName>
    </submittedName>
</protein>
<proteinExistence type="predicted"/>
<reference evidence="2" key="2">
    <citation type="submission" date="2016-11" db="UniProtKB">
        <authorList>
            <consortium name="WormBaseParasite"/>
        </authorList>
    </citation>
    <scope>IDENTIFICATION</scope>
</reference>
<name>A0A1I7W2P5_LOALO</name>
<keyword evidence="1" id="KW-1185">Reference proteome</keyword>
<dbReference type="AlphaFoldDB" id="A0A1I7W2P5"/>
<organism evidence="1 2">
    <name type="scientific">Loa loa</name>
    <name type="common">Eye worm</name>
    <name type="synonym">Filaria loa</name>
    <dbReference type="NCBI Taxonomy" id="7209"/>
    <lineage>
        <taxon>Eukaryota</taxon>
        <taxon>Metazoa</taxon>
        <taxon>Ecdysozoa</taxon>
        <taxon>Nematoda</taxon>
        <taxon>Chromadorea</taxon>
        <taxon>Rhabditida</taxon>
        <taxon>Spirurina</taxon>
        <taxon>Spiruromorpha</taxon>
        <taxon>Filarioidea</taxon>
        <taxon>Onchocercidae</taxon>
        <taxon>Loa</taxon>
    </lineage>
</organism>
<evidence type="ECO:0000313" key="1">
    <source>
        <dbReference type="Proteomes" id="UP000095285"/>
    </source>
</evidence>
<reference evidence="1" key="1">
    <citation type="submission" date="2012-04" db="EMBL/GenBank/DDBJ databases">
        <title>The Genome Sequence of Loa loa.</title>
        <authorList>
            <consortium name="The Broad Institute Genome Sequencing Platform"/>
            <consortium name="Broad Institute Genome Sequencing Center for Infectious Disease"/>
            <person name="Nutman T.B."/>
            <person name="Fink D.L."/>
            <person name="Russ C."/>
            <person name="Young S."/>
            <person name="Zeng Q."/>
            <person name="Gargeya S."/>
            <person name="Alvarado L."/>
            <person name="Berlin A."/>
            <person name="Chapman S.B."/>
            <person name="Chen Z."/>
            <person name="Freedman E."/>
            <person name="Gellesch M."/>
            <person name="Goldberg J."/>
            <person name="Griggs A."/>
            <person name="Gujja S."/>
            <person name="Heilman E.R."/>
            <person name="Heiman D."/>
            <person name="Howarth C."/>
            <person name="Mehta T."/>
            <person name="Neiman D."/>
            <person name="Pearson M."/>
            <person name="Roberts A."/>
            <person name="Saif S."/>
            <person name="Shea T."/>
            <person name="Shenoy N."/>
            <person name="Sisk P."/>
            <person name="Stolte C."/>
            <person name="Sykes S."/>
            <person name="White J."/>
            <person name="Yandava C."/>
            <person name="Haas B."/>
            <person name="Henn M.R."/>
            <person name="Nusbaum C."/>
            <person name="Birren B."/>
        </authorList>
    </citation>
    <scope>NUCLEOTIDE SEQUENCE [LARGE SCALE GENOMIC DNA]</scope>
</reference>